<gene>
    <name evidence="2" type="ORF">HLPR_09060</name>
</gene>
<organism evidence="2 3">
    <name type="scientific">Helicovermis profundi</name>
    <dbReference type="NCBI Taxonomy" id="3065157"/>
    <lineage>
        <taxon>Bacteria</taxon>
        <taxon>Bacillati</taxon>
        <taxon>Bacillota</taxon>
        <taxon>Clostridia</taxon>
        <taxon>Helicovermis</taxon>
    </lineage>
</organism>
<reference evidence="2 3" key="1">
    <citation type="submission" date="2023-08" db="EMBL/GenBank/DDBJ databases">
        <title>Helicovermis profunda gen. nov., sp. nov., a novel mesophilic, fermentative bacterium within the Bacillota from a deep-sea hydrothermal vent chimney.</title>
        <authorList>
            <person name="Miyazaki U."/>
            <person name="Mizutani D."/>
            <person name="Hashimoto Y."/>
            <person name="Tame A."/>
            <person name="Sawayama S."/>
            <person name="Miyazaki J."/>
            <person name="Takai K."/>
            <person name="Nakagawa S."/>
        </authorList>
    </citation>
    <scope>NUCLEOTIDE SEQUENCE [LARGE SCALE GENOMIC DNA]</scope>
    <source>
        <strain evidence="2 3">S502</strain>
    </source>
</reference>
<dbReference type="AlphaFoldDB" id="A0AAU9E3R5"/>
<dbReference type="Proteomes" id="UP001321786">
    <property type="component" value="Chromosome"/>
</dbReference>
<dbReference type="KEGG" id="hprf:HLPR_09060"/>
<name>A0AAU9E3R5_9FIRM</name>
<feature type="domain" description="DUF302" evidence="1">
    <location>
        <begin position="36"/>
        <end position="97"/>
    </location>
</feature>
<dbReference type="SUPFAM" id="SSF103247">
    <property type="entry name" value="TT1751-like"/>
    <property type="match status" value="1"/>
</dbReference>
<dbReference type="CDD" id="cd14797">
    <property type="entry name" value="DUF302"/>
    <property type="match status" value="1"/>
</dbReference>
<evidence type="ECO:0000313" key="3">
    <source>
        <dbReference type="Proteomes" id="UP001321786"/>
    </source>
</evidence>
<dbReference type="EMBL" id="AP028654">
    <property type="protein sequence ID" value="BEP28575.1"/>
    <property type="molecule type" value="Genomic_DNA"/>
</dbReference>
<dbReference type="RefSeq" id="WP_338536888.1">
    <property type="nucleotide sequence ID" value="NZ_AP028654.1"/>
</dbReference>
<evidence type="ECO:0000259" key="1">
    <source>
        <dbReference type="Pfam" id="PF03625"/>
    </source>
</evidence>
<protein>
    <submittedName>
        <fullName evidence="2">DUF302 domain-containing protein</fullName>
    </submittedName>
</protein>
<proteinExistence type="predicted"/>
<dbReference type="InterPro" id="IPR005180">
    <property type="entry name" value="DUF302"/>
</dbReference>
<accession>A0AAU9E3R5</accession>
<dbReference type="PIRSF" id="PIRSF021774">
    <property type="entry name" value="UCP021774"/>
    <property type="match status" value="1"/>
</dbReference>
<dbReference type="InterPro" id="IPR016796">
    <property type="entry name" value="UCP021774"/>
</dbReference>
<dbReference type="InterPro" id="IPR035923">
    <property type="entry name" value="TT1751-like_sf"/>
</dbReference>
<keyword evidence="3" id="KW-1185">Reference proteome</keyword>
<dbReference type="Gene3D" id="3.30.310.70">
    <property type="entry name" value="TT1751-like domain"/>
    <property type="match status" value="1"/>
</dbReference>
<dbReference type="PANTHER" id="PTHR38342">
    <property type="entry name" value="SLR5037 PROTEIN"/>
    <property type="match status" value="1"/>
</dbReference>
<evidence type="ECO:0000313" key="2">
    <source>
        <dbReference type="EMBL" id="BEP28575.1"/>
    </source>
</evidence>
<dbReference type="PANTHER" id="PTHR38342:SF1">
    <property type="entry name" value="SLR5037 PROTEIN"/>
    <property type="match status" value="1"/>
</dbReference>
<sequence>MNLLYEKKSTKDINETLKDIKEELTKIGFGVLFELNFKEKLKEKGLNYDYNYYVLEVCNPPKAQKILENDQKIGYFLPCKIVLYETESEVIIGISKPTTFIKEISNSDVVFEKAKEVEDELINAINLSI</sequence>
<dbReference type="Pfam" id="PF03625">
    <property type="entry name" value="DUF302"/>
    <property type="match status" value="1"/>
</dbReference>